<dbReference type="PROSITE" id="PS00670">
    <property type="entry name" value="D_2_HYDROXYACID_DH_2"/>
    <property type="match status" value="1"/>
</dbReference>
<dbReference type="PANTHER" id="PTHR10996">
    <property type="entry name" value="2-HYDROXYACID DEHYDROGENASE-RELATED"/>
    <property type="match status" value="1"/>
</dbReference>
<evidence type="ECO:0000313" key="6">
    <source>
        <dbReference type="EMBL" id="CAB4699103.1"/>
    </source>
</evidence>
<dbReference type="InterPro" id="IPR036291">
    <property type="entry name" value="NAD(P)-bd_dom_sf"/>
</dbReference>
<accession>A0A6J6PQ56</accession>
<evidence type="ECO:0000259" key="5">
    <source>
        <dbReference type="Pfam" id="PF02826"/>
    </source>
</evidence>
<dbReference type="AlphaFoldDB" id="A0A6J6PQ56"/>
<dbReference type="Pfam" id="PF00389">
    <property type="entry name" value="2-Hacid_dh"/>
    <property type="match status" value="1"/>
</dbReference>
<evidence type="ECO:0000256" key="3">
    <source>
        <dbReference type="ARBA" id="ARBA00023027"/>
    </source>
</evidence>
<dbReference type="GO" id="GO:0005829">
    <property type="term" value="C:cytosol"/>
    <property type="evidence" value="ECO:0007669"/>
    <property type="project" value="TreeGrafter"/>
</dbReference>
<dbReference type="SUPFAM" id="SSF51735">
    <property type="entry name" value="NAD(P)-binding Rossmann-fold domains"/>
    <property type="match status" value="1"/>
</dbReference>
<dbReference type="FunFam" id="3.40.50.720:FF:000203">
    <property type="entry name" value="D-3-phosphoglycerate dehydrogenase (SerA)"/>
    <property type="match status" value="1"/>
</dbReference>
<dbReference type="PANTHER" id="PTHR10996:SF283">
    <property type="entry name" value="GLYOXYLATE_HYDROXYPYRUVATE REDUCTASE B"/>
    <property type="match status" value="1"/>
</dbReference>
<dbReference type="InterPro" id="IPR006140">
    <property type="entry name" value="D-isomer_DH_NAD-bd"/>
</dbReference>
<protein>
    <submittedName>
        <fullName evidence="6">Unannotated protein</fullName>
    </submittedName>
</protein>
<proteinExistence type="inferred from homology"/>
<organism evidence="6">
    <name type="scientific">freshwater metagenome</name>
    <dbReference type="NCBI Taxonomy" id="449393"/>
    <lineage>
        <taxon>unclassified sequences</taxon>
        <taxon>metagenomes</taxon>
        <taxon>ecological metagenomes</taxon>
    </lineage>
</organism>
<dbReference type="InterPro" id="IPR006139">
    <property type="entry name" value="D-isomer_2_OHA_DH_cat_dom"/>
</dbReference>
<evidence type="ECO:0000256" key="1">
    <source>
        <dbReference type="ARBA" id="ARBA00005854"/>
    </source>
</evidence>
<dbReference type="InterPro" id="IPR050223">
    <property type="entry name" value="D-isomer_2-hydroxyacid_DH"/>
</dbReference>
<name>A0A6J6PQ56_9ZZZZ</name>
<dbReference type="Gene3D" id="3.40.50.720">
    <property type="entry name" value="NAD(P)-binding Rossmann-like Domain"/>
    <property type="match status" value="2"/>
</dbReference>
<dbReference type="EMBL" id="CAEZXP010000003">
    <property type="protein sequence ID" value="CAB4699103.1"/>
    <property type="molecule type" value="Genomic_DNA"/>
</dbReference>
<dbReference type="InterPro" id="IPR029753">
    <property type="entry name" value="D-isomer_DH_CS"/>
</dbReference>
<dbReference type="GO" id="GO:0030267">
    <property type="term" value="F:glyoxylate reductase (NADPH) activity"/>
    <property type="evidence" value="ECO:0007669"/>
    <property type="project" value="TreeGrafter"/>
</dbReference>
<feature type="domain" description="D-isomer specific 2-hydroxyacid dehydrogenase catalytic" evidence="4">
    <location>
        <begin position="29"/>
        <end position="292"/>
    </location>
</feature>
<evidence type="ECO:0000256" key="2">
    <source>
        <dbReference type="ARBA" id="ARBA00023002"/>
    </source>
</evidence>
<evidence type="ECO:0000259" key="4">
    <source>
        <dbReference type="Pfam" id="PF00389"/>
    </source>
</evidence>
<dbReference type="GO" id="GO:0051287">
    <property type="term" value="F:NAD binding"/>
    <property type="evidence" value="ECO:0007669"/>
    <property type="project" value="InterPro"/>
</dbReference>
<comment type="similarity">
    <text evidence="1">Belongs to the D-isomer specific 2-hydroxyacid dehydrogenase family.</text>
</comment>
<gene>
    <name evidence="6" type="ORF">UFOPK2399_01231</name>
</gene>
<reference evidence="6" key="1">
    <citation type="submission" date="2020-05" db="EMBL/GenBank/DDBJ databases">
        <authorList>
            <person name="Chiriac C."/>
            <person name="Salcher M."/>
            <person name="Ghai R."/>
            <person name="Kavagutti S V."/>
        </authorList>
    </citation>
    <scope>NUCLEOTIDE SEQUENCE</scope>
</reference>
<feature type="domain" description="D-isomer specific 2-hydroxyacid dehydrogenase NAD-binding" evidence="5">
    <location>
        <begin position="97"/>
        <end position="261"/>
    </location>
</feature>
<sequence length="294" mass="30794">MRAWVSHPTPEPAVAVLEAAGLDVRVGGDAAGADGVLAHLIETIDEAFLDRVGPQLKVVANFAVGTNNIDVAACQARGVVVTNTPDVLTTAVAEHALALMLGAAKHIAEGDRMIRAGRWRGWSENQIQAVELRGKTLGIVGMGRTGQEFARMAETALGMRIISSRPLPLDELLAEADVVSLHVPLRPETTHLIGARELALMKPKAILLNIARGPVVDEAALAEALAHGTIRGAALDVFEQEPRVHQGLLTAENAVLSPHLGSATAETRSAMARLAAENVVSVLLGRGPKTPVSG</sequence>
<dbReference type="PROSITE" id="PS00671">
    <property type="entry name" value="D_2_HYDROXYACID_DH_3"/>
    <property type="match status" value="1"/>
</dbReference>
<dbReference type="SUPFAM" id="SSF52283">
    <property type="entry name" value="Formate/glycerate dehydrogenase catalytic domain-like"/>
    <property type="match status" value="1"/>
</dbReference>
<keyword evidence="3" id="KW-0520">NAD</keyword>
<dbReference type="CDD" id="cd05301">
    <property type="entry name" value="GDH"/>
    <property type="match status" value="1"/>
</dbReference>
<dbReference type="GO" id="GO:0016618">
    <property type="term" value="F:hydroxypyruvate reductase [NAD(P)H] activity"/>
    <property type="evidence" value="ECO:0007669"/>
    <property type="project" value="TreeGrafter"/>
</dbReference>
<keyword evidence="2" id="KW-0560">Oxidoreductase</keyword>
<dbReference type="Pfam" id="PF02826">
    <property type="entry name" value="2-Hacid_dh_C"/>
    <property type="match status" value="1"/>
</dbReference>